<protein>
    <submittedName>
        <fullName evidence="1">Uncharacterized protein</fullName>
    </submittedName>
</protein>
<organism evidence="1 2">
    <name type="scientific">Malus domestica</name>
    <name type="common">Apple</name>
    <name type="synonym">Pyrus malus</name>
    <dbReference type="NCBI Taxonomy" id="3750"/>
    <lineage>
        <taxon>Eukaryota</taxon>
        <taxon>Viridiplantae</taxon>
        <taxon>Streptophyta</taxon>
        <taxon>Embryophyta</taxon>
        <taxon>Tracheophyta</taxon>
        <taxon>Spermatophyta</taxon>
        <taxon>Magnoliopsida</taxon>
        <taxon>eudicotyledons</taxon>
        <taxon>Gunneridae</taxon>
        <taxon>Pentapetalae</taxon>
        <taxon>rosids</taxon>
        <taxon>fabids</taxon>
        <taxon>Rosales</taxon>
        <taxon>Rosaceae</taxon>
        <taxon>Amygdaloideae</taxon>
        <taxon>Maleae</taxon>
        <taxon>Malus</taxon>
    </lineage>
</organism>
<dbReference type="AlphaFoldDB" id="A0A498HU52"/>
<accession>A0A498HU52</accession>
<dbReference type="Proteomes" id="UP000290289">
    <property type="component" value="Chromosome 15"/>
</dbReference>
<reference evidence="1 2" key="1">
    <citation type="submission" date="2018-10" db="EMBL/GenBank/DDBJ databases">
        <title>A high-quality apple genome assembly.</title>
        <authorList>
            <person name="Hu J."/>
        </authorList>
    </citation>
    <scope>NUCLEOTIDE SEQUENCE [LARGE SCALE GENOMIC DNA]</scope>
    <source>
        <strain evidence="2">cv. HFTH1</strain>
        <tissue evidence="1">Young leaf</tissue>
    </source>
</reference>
<sequence>MDPLPTPNSIPFTSLPLRIASPHHREGTIYNLLHCNFKAAWSRLYWLQEYPNLRMEATRLHGVWMPPGDSS</sequence>
<gene>
    <name evidence="1" type="ORF">DVH24_012355</name>
</gene>
<keyword evidence="2" id="KW-1185">Reference proteome</keyword>
<evidence type="ECO:0000313" key="1">
    <source>
        <dbReference type="EMBL" id="RXH72671.1"/>
    </source>
</evidence>
<evidence type="ECO:0000313" key="2">
    <source>
        <dbReference type="Proteomes" id="UP000290289"/>
    </source>
</evidence>
<comment type="caution">
    <text evidence="1">The sequence shown here is derived from an EMBL/GenBank/DDBJ whole genome shotgun (WGS) entry which is preliminary data.</text>
</comment>
<dbReference type="EMBL" id="RDQH01000341">
    <property type="protein sequence ID" value="RXH72671.1"/>
    <property type="molecule type" value="Genomic_DNA"/>
</dbReference>
<proteinExistence type="predicted"/>
<name>A0A498HU52_MALDO</name>